<evidence type="ECO:0000313" key="2">
    <source>
        <dbReference type="EMBL" id="KAJ3089485.1"/>
    </source>
</evidence>
<feature type="non-terminal residue" evidence="2">
    <location>
        <position position="71"/>
    </location>
</feature>
<keyword evidence="3" id="KW-1185">Reference proteome</keyword>
<accession>A0AAD5SNL7</accession>
<name>A0AAD5SNL7_9FUNG</name>
<dbReference type="EMBL" id="JADGJH010003672">
    <property type="protein sequence ID" value="KAJ3089485.1"/>
    <property type="molecule type" value="Genomic_DNA"/>
</dbReference>
<comment type="caution">
    <text evidence="2">The sequence shown here is derived from an EMBL/GenBank/DDBJ whole genome shotgun (WGS) entry which is preliminary data.</text>
</comment>
<proteinExistence type="predicted"/>
<feature type="compositionally biased region" description="Basic and acidic residues" evidence="1">
    <location>
        <begin position="45"/>
        <end position="61"/>
    </location>
</feature>
<sequence length="71" mass="7788">MPKKSDAGTGTGFTVSAATAKLFIDEQSKAITKMLQDAISKSKSKSSEEAPETEKKQAERMNHLKYKVKII</sequence>
<feature type="region of interest" description="Disordered" evidence="1">
    <location>
        <begin position="38"/>
        <end position="61"/>
    </location>
</feature>
<dbReference type="AlphaFoldDB" id="A0AAD5SNL7"/>
<gene>
    <name evidence="2" type="ORF">HK100_007736</name>
</gene>
<evidence type="ECO:0000313" key="3">
    <source>
        <dbReference type="Proteomes" id="UP001211907"/>
    </source>
</evidence>
<organism evidence="2 3">
    <name type="scientific">Physocladia obscura</name>
    <dbReference type="NCBI Taxonomy" id="109957"/>
    <lineage>
        <taxon>Eukaryota</taxon>
        <taxon>Fungi</taxon>
        <taxon>Fungi incertae sedis</taxon>
        <taxon>Chytridiomycota</taxon>
        <taxon>Chytridiomycota incertae sedis</taxon>
        <taxon>Chytridiomycetes</taxon>
        <taxon>Chytridiales</taxon>
        <taxon>Chytriomycetaceae</taxon>
        <taxon>Physocladia</taxon>
    </lineage>
</organism>
<evidence type="ECO:0000256" key="1">
    <source>
        <dbReference type="SAM" id="MobiDB-lite"/>
    </source>
</evidence>
<reference evidence="2" key="1">
    <citation type="submission" date="2020-05" db="EMBL/GenBank/DDBJ databases">
        <title>Phylogenomic resolution of chytrid fungi.</title>
        <authorList>
            <person name="Stajich J.E."/>
            <person name="Amses K."/>
            <person name="Simmons R."/>
            <person name="Seto K."/>
            <person name="Myers J."/>
            <person name="Bonds A."/>
            <person name="Quandt C.A."/>
            <person name="Barry K."/>
            <person name="Liu P."/>
            <person name="Grigoriev I."/>
            <person name="Longcore J.E."/>
            <person name="James T.Y."/>
        </authorList>
    </citation>
    <scope>NUCLEOTIDE SEQUENCE</scope>
    <source>
        <strain evidence="2">JEL0513</strain>
    </source>
</reference>
<protein>
    <submittedName>
        <fullName evidence="2">Uncharacterized protein</fullName>
    </submittedName>
</protein>
<dbReference type="Proteomes" id="UP001211907">
    <property type="component" value="Unassembled WGS sequence"/>
</dbReference>